<accession>A0ABU3ZTH1</accession>
<dbReference type="InterPro" id="IPR001789">
    <property type="entry name" value="Sig_transdc_resp-reg_receiver"/>
</dbReference>
<dbReference type="Proteomes" id="UP001185984">
    <property type="component" value="Unassembled WGS sequence"/>
</dbReference>
<organism evidence="3 4">
    <name type="scientific">Sphingobium naphthae</name>
    <dbReference type="NCBI Taxonomy" id="1886786"/>
    <lineage>
        <taxon>Bacteria</taxon>
        <taxon>Pseudomonadati</taxon>
        <taxon>Pseudomonadota</taxon>
        <taxon>Alphaproteobacteria</taxon>
        <taxon>Sphingomonadales</taxon>
        <taxon>Sphingomonadaceae</taxon>
        <taxon>Sphingobium</taxon>
    </lineage>
</organism>
<evidence type="ECO:0000256" key="1">
    <source>
        <dbReference type="PROSITE-ProRule" id="PRU00169"/>
    </source>
</evidence>
<dbReference type="Pfam" id="PF00072">
    <property type="entry name" value="Response_reg"/>
    <property type="match status" value="1"/>
</dbReference>
<feature type="modified residue" description="4-aspartylphosphate" evidence="1">
    <location>
        <position position="56"/>
    </location>
</feature>
<gene>
    <name evidence="3" type="ORF">O0R41_04070</name>
</gene>
<dbReference type="SUPFAM" id="SSF52172">
    <property type="entry name" value="CheY-like"/>
    <property type="match status" value="1"/>
</dbReference>
<dbReference type="RefSeq" id="WP_228167033.1">
    <property type="nucleotide sequence ID" value="NZ_JAPTHD010000001.1"/>
</dbReference>
<proteinExistence type="predicted"/>
<evidence type="ECO:0000313" key="3">
    <source>
        <dbReference type="EMBL" id="MDV5822775.1"/>
    </source>
</evidence>
<reference evidence="4" key="1">
    <citation type="journal article" date="2022" name="J Environ Chem Eng">
        <title>Biodegradation of petroleum oil using a constructed nonpathogenic and heavy metal-tolerant bacterial consortium isolated from marine sponges.</title>
        <authorList>
            <person name="Dechsakulwatana C."/>
            <person name="Rungsihiranrut A."/>
            <person name="Muangchinda C."/>
            <person name="Ningthoujam R."/>
            <person name="Klankeo P."/>
            <person name="Pinyakong O."/>
        </authorList>
    </citation>
    <scope>NUCLEOTIDE SEQUENCE [LARGE SCALE GENOMIC DNA]</scope>
    <source>
        <strain evidence="4">MO2-4</strain>
    </source>
</reference>
<evidence type="ECO:0000313" key="4">
    <source>
        <dbReference type="Proteomes" id="UP001185984"/>
    </source>
</evidence>
<comment type="caution">
    <text evidence="3">The sequence shown here is derived from an EMBL/GenBank/DDBJ whole genome shotgun (WGS) entry which is preliminary data.</text>
</comment>
<dbReference type="Gene3D" id="3.40.50.2300">
    <property type="match status" value="1"/>
</dbReference>
<keyword evidence="4" id="KW-1185">Reference proteome</keyword>
<evidence type="ECO:0000259" key="2">
    <source>
        <dbReference type="PROSITE" id="PS50110"/>
    </source>
</evidence>
<dbReference type="SMART" id="SM00448">
    <property type="entry name" value="REC"/>
    <property type="match status" value="1"/>
</dbReference>
<dbReference type="InterPro" id="IPR011006">
    <property type="entry name" value="CheY-like_superfamily"/>
</dbReference>
<feature type="domain" description="Response regulatory" evidence="2">
    <location>
        <begin position="6"/>
        <end position="116"/>
    </location>
</feature>
<dbReference type="PROSITE" id="PS50110">
    <property type="entry name" value="RESPONSE_REGULATORY"/>
    <property type="match status" value="1"/>
</dbReference>
<keyword evidence="1" id="KW-0597">Phosphoprotein</keyword>
<name>A0ABU3ZTH1_9SPHN</name>
<sequence>MAEERRILVVEDDPAIAALITDMLADADYAVDGPYATLADGLAALAAHFPAGAVLDLSLRDSDAGLLADDLENYDIPYIFCSGSERHPVIGAHPDAPVLTKPFGVRRLVRTLDRLVH</sequence>
<protein>
    <recommendedName>
        <fullName evidence="2">Response regulatory domain-containing protein</fullName>
    </recommendedName>
</protein>
<dbReference type="EMBL" id="JAPTHD010000001">
    <property type="protein sequence ID" value="MDV5822775.1"/>
    <property type="molecule type" value="Genomic_DNA"/>
</dbReference>